<dbReference type="Proteomes" id="UP000657918">
    <property type="component" value="Unassembled WGS sequence"/>
</dbReference>
<evidence type="ECO:0000256" key="6">
    <source>
        <dbReference type="ARBA" id="ARBA00022824"/>
    </source>
</evidence>
<dbReference type="Pfam" id="PF03007">
    <property type="entry name" value="WS_DGAT_cat"/>
    <property type="match status" value="1"/>
</dbReference>
<dbReference type="GO" id="GO:0019432">
    <property type="term" value="P:triglyceride biosynthetic process"/>
    <property type="evidence" value="ECO:0007669"/>
    <property type="project" value="UniProtKB-UniPathway"/>
</dbReference>
<dbReference type="PANTHER" id="PTHR31650:SF38">
    <property type="entry name" value="O-ACYLTRANSFERASE WSD1-LIKE"/>
    <property type="match status" value="1"/>
</dbReference>
<dbReference type="EMBL" id="JADGMS010000019">
    <property type="protein sequence ID" value="KAF9661507.1"/>
    <property type="molecule type" value="Genomic_DNA"/>
</dbReference>
<gene>
    <name evidence="14" type="ORF">SADUNF_Sadunf19G0076100</name>
</gene>
<keyword evidence="11" id="KW-1133">Transmembrane helix</keyword>
<evidence type="ECO:0000313" key="14">
    <source>
        <dbReference type="EMBL" id="KAF9661507.1"/>
    </source>
</evidence>
<keyword evidence="11" id="KW-0812">Transmembrane</keyword>
<dbReference type="Pfam" id="PF06974">
    <property type="entry name" value="WS_DGAT_C"/>
    <property type="match status" value="2"/>
</dbReference>
<dbReference type="AlphaFoldDB" id="A0A835MCM6"/>
<evidence type="ECO:0000256" key="3">
    <source>
        <dbReference type="ARBA" id="ARBA00004771"/>
    </source>
</evidence>
<dbReference type="OrthoDB" id="619536at2759"/>
<comment type="catalytic activity">
    <reaction evidence="10">
        <text>an acyl-CoA + a 1,2-diacyl-sn-glycerol = a triacyl-sn-glycerol + CoA</text>
        <dbReference type="Rhea" id="RHEA:10868"/>
        <dbReference type="ChEBI" id="CHEBI:17815"/>
        <dbReference type="ChEBI" id="CHEBI:57287"/>
        <dbReference type="ChEBI" id="CHEBI:58342"/>
        <dbReference type="ChEBI" id="CHEBI:64615"/>
        <dbReference type="EC" id="2.3.1.20"/>
    </reaction>
</comment>
<proteinExistence type="inferred from homology"/>
<name>A0A835MCM6_9ROSI</name>
<sequence>MQQVADEKHGGLLKWVKTEVDLENHVIVHSPDLNVDSPDMYVEDYVSNLSRTKISMSIPMWDLHLLNIRTSKAESVGILRVHHSIGDGVSLMSLFMSCSRKVSDPDALPTLPTSKKQKPCSSSGGILQHFIKLFSVLLIYWNTLVDVVMFLITILFLDDTKTPLKGPSGVGSTPRRIVHRIVSLDDVKLVKNAMNATINDVMVGVTQAALSRYLNRKYGQNKKGGGGAAGNSNLPKNIRLRATSFVNLRPYLGNHEDISEMMKSSSNVKLGNLIGYVLFPFTIGLREDALDYIRSAKATGKRKKATLEAIYTYFMAKTFNKFFGTKALMIHVVSYANKINIIISVDEEIVPDPHQLCDDLEESLKLIKDVVIYKGLVDCNKPCSSSGGLLQHFIKLFSVLLIYWNTLVDVVMFLITILFLDDTKTPLKGPSGVGSTPRRIVHRIVSLDDVKLLKNAMNATINDVMVGVTQAALSRYLNRKYGKNKKGGGGAAGNSNLPKNIRLRATSFVNLRPYLGNHEDISETMKSISDVKLCNLIGYVLFPFTIAFREDALDYVRSAMVAGKRKKATLEAVYTYFMAKTFIKFFGTKLGSFPTQTMLWFSNIPGPQEEITCLGYQVIYIAPTCYGQPNALLIHDVSYANTMNIILLVDEEIVPDPHQLCNDLEESLKLIKDAVIDKGLDDCHVY</sequence>
<evidence type="ECO:0000256" key="2">
    <source>
        <dbReference type="ARBA" id="ARBA00004586"/>
    </source>
</evidence>
<organism evidence="14 15">
    <name type="scientific">Salix dunnii</name>
    <dbReference type="NCBI Taxonomy" id="1413687"/>
    <lineage>
        <taxon>Eukaryota</taxon>
        <taxon>Viridiplantae</taxon>
        <taxon>Streptophyta</taxon>
        <taxon>Embryophyta</taxon>
        <taxon>Tracheophyta</taxon>
        <taxon>Spermatophyta</taxon>
        <taxon>Magnoliopsida</taxon>
        <taxon>eudicotyledons</taxon>
        <taxon>Gunneridae</taxon>
        <taxon>Pentapetalae</taxon>
        <taxon>rosids</taxon>
        <taxon>fabids</taxon>
        <taxon>Malpighiales</taxon>
        <taxon>Salicaceae</taxon>
        <taxon>Saliceae</taxon>
        <taxon>Salix</taxon>
    </lineage>
</organism>
<feature type="domain" description="O-acyltransferase WSD1-like N-terminal" evidence="12">
    <location>
        <begin position="14"/>
        <end position="202"/>
    </location>
</feature>
<protein>
    <recommendedName>
        <fullName evidence="16">Diacylglycerol O-acyltransferase</fullName>
    </recommendedName>
</protein>
<dbReference type="GO" id="GO:0005886">
    <property type="term" value="C:plasma membrane"/>
    <property type="evidence" value="ECO:0007669"/>
    <property type="project" value="UniProtKB-SubCell"/>
</dbReference>
<dbReference type="UniPathway" id="UPA00282"/>
<evidence type="ECO:0000256" key="7">
    <source>
        <dbReference type="ARBA" id="ARBA00023315"/>
    </source>
</evidence>
<reference evidence="14 15" key="1">
    <citation type="submission" date="2020-10" db="EMBL/GenBank/DDBJ databases">
        <title>Plant Genome Project.</title>
        <authorList>
            <person name="Zhang R.-G."/>
        </authorList>
    </citation>
    <scope>NUCLEOTIDE SEQUENCE [LARGE SCALE GENOMIC DNA]</scope>
    <source>
        <strain evidence="14">FAFU-HL-1</strain>
        <tissue evidence="14">Leaf</tissue>
    </source>
</reference>
<dbReference type="GO" id="GO:0047196">
    <property type="term" value="F:long-chain-alcohol O-fatty-acyltransferase activity"/>
    <property type="evidence" value="ECO:0007669"/>
    <property type="project" value="UniProtKB-EC"/>
</dbReference>
<feature type="transmembrane region" description="Helical" evidence="11">
    <location>
        <begin position="396"/>
        <end position="420"/>
    </location>
</feature>
<dbReference type="InterPro" id="IPR004255">
    <property type="entry name" value="O-acyltransferase_WSD1_N"/>
</dbReference>
<comment type="caution">
    <text evidence="14">The sequence shown here is derived from an EMBL/GenBank/DDBJ whole genome shotgun (WGS) entry which is preliminary data.</text>
</comment>
<keyword evidence="7" id="KW-0012">Acyltransferase</keyword>
<evidence type="ECO:0000259" key="13">
    <source>
        <dbReference type="Pfam" id="PF06974"/>
    </source>
</evidence>
<dbReference type="GO" id="GO:0004144">
    <property type="term" value="F:diacylglycerol O-acyltransferase activity"/>
    <property type="evidence" value="ECO:0007669"/>
    <property type="project" value="UniProtKB-EC"/>
</dbReference>
<dbReference type="PANTHER" id="PTHR31650">
    <property type="entry name" value="O-ACYLTRANSFERASE (WSD1-LIKE) FAMILY PROTEIN"/>
    <property type="match status" value="1"/>
</dbReference>
<dbReference type="InterPro" id="IPR045034">
    <property type="entry name" value="O-acyltransferase_WSD1-like"/>
</dbReference>
<evidence type="ECO:0000259" key="12">
    <source>
        <dbReference type="Pfam" id="PF03007"/>
    </source>
</evidence>
<feature type="domain" description="O-acyltransferase WSD1 C-terminal" evidence="13">
    <location>
        <begin position="326"/>
        <end position="368"/>
    </location>
</feature>
<evidence type="ECO:0000256" key="1">
    <source>
        <dbReference type="ARBA" id="ARBA00004162"/>
    </source>
</evidence>
<evidence type="ECO:0000256" key="5">
    <source>
        <dbReference type="ARBA" id="ARBA00022679"/>
    </source>
</evidence>
<keyword evidence="5" id="KW-0808">Transferase</keyword>
<comment type="catalytic activity">
    <reaction evidence="9">
        <text>a long chain fatty alcohol + a fatty acyl-CoA = a long-chain alcohol wax ester + CoA</text>
        <dbReference type="Rhea" id="RHEA:38443"/>
        <dbReference type="ChEBI" id="CHEBI:17135"/>
        <dbReference type="ChEBI" id="CHEBI:57287"/>
        <dbReference type="ChEBI" id="CHEBI:77636"/>
        <dbReference type="ChEBI" id="CHEBI:235323"/>
        <dbReference type="EC" id="2.3.1.75"/>
    </reaction>
</comment>
<evidence type="ECO:0000256" key="11">
    <source>
        <dbReference type="SAM" id="Phobius"/>
    </source>
</evidence>
<evidence type="ECO:0000256" key="4">
    <source>
        <dbReference type="ARBA" id="ARBA00005189"/>
    </source>
</evidence>
<evidence type="ECO:0008006" key="16">
    <source>
        <dbReference type="Google" id="ProtNLM"/>
    </source>
</evidence>
<feature type="transmembrane region" description="Helical" evidence="11">
    <location>
        <begin position="133"/>
        <end position="157"/>
    </location>
</feature>
<evidence type="ECO:0000256" key="10">
    <source>
        <dbReference type="ARBA" id="ARBA00048109"/>
    </source>
</evidence>
<evidence type="ECO:0000256" key="8">
    <source>
        <dbReference type="ARBA" id="ARBA00024360"/>
    </source>
</evidence>
<accession>A0A835MCM6</accession>
<dbReference type="InterPro" id="IPR009721">
    <property type="entry name" value="O-acyltransferase_WSD1_C"/>
</dbReference>
<comment type="similarity">
    <text evidence="8">In the N-terminal section; belongs to the long-chain O-acyltransferase family.</text>
</comment>
<feature type="domain" description="O-acyltransferase WSD1 C-terminal" evidence="13">
    <location>
        <begin position="535"/>
        <end position="672"/>
    </location>
</feature>
<comment type="pathway">
    <text evidence="4">Lipid metabolism.</text>
</comment>
<keyword evidence="6" id="KW-0256">Endoplasmic reticulum</keyword>
<comment type="pathway">
    <text evidence="3">Glycerolipid metabolism; triacylglycerol biosynthesis.</text>
</comment>
<comment type="subcellular location">
    <subcellularLocation>
        <location evidence="1">Cell membrane</location>
        <topology evidence="1">Single-pass membrane protein</topology>
    </subcellularLocation>
    <subcellularLocation>
        <location evidence="2">Endoplasmic reticulum membrane</location>
    </subcellularLocation>
</comment>
<keyword evidence="15" id="KW-1185">Reference proteome</keyword>
<evidence type="ECO:0000313" key="15">
    <source>
        <dbReference type="Proteomes" id="UP000657918"/>
    </source>
</evidence>
<evidence type="ECO:0000256" key="9">
    <source>
        <dbReference type="ARBA" id="ARBA00047604"/>
    </source>
</evidence>
<keyword evidence="11" id="KW-0472">Membrane</keyword>
<dbReference type="GO" id="GO:0005789">
    <property type="term" value="C:endoplasmic reticulum membrane"/>
    <property type="evidence" value="ECO:0007669"/>
    <property type="project" value="UniProtKB-SubCell"/>
</dbReference>